<sequence length="216" mass="24410">MGLRFGNRRVLISIFDVDFASSFNTPALIASLATEHSMLPSWIGKKNKHDAAWVAILFSAVISAILITQSYLFLVSCIVLASFVQYVSSILAVIKFKHTNEFPNHGFKLPGGYTIPILALMISCYMVTNFTWKTILVGVVVGVLAAVAYFFIEKDEKAEQKHQQYLAKMRQKYIKTIRRKVSVSDALQLMLEFGSFVVTLITLVVELIKFYDQRKK</sequence>
<keyword evidence="1" id="KW-1133">Transmembrane helix</keyword>
<feature type="transmembrane region" description="Helical" evidence="1">
    <location>
        <begin position="134"/>
        <end position="152"/>
    </location>
</feature>
<dbReference type="Proteomes" id="UP000510660">
    <property type="component" value="Chromosome"/>
</dbReference>
<accession>A0A7H9EAD1</accession>
<dbReference type="AlphaFoldDB" id="A0A7H9EAD1"/>
<reference evidence="2 3" key="1">
    <citation type="submission" date="2020-01" db="EMBL/GenBank/DDBJ databases">
        <title>Complete and circular genome sequences of six lactobacillus isolates from horses.</title>
        <authorList>
            <person name="Hassan H.M."/>
        </authorList>
    </citation>
    <scope>NUCLEOTIDE SEQUENCE [LARGE SCALE GENOMIC DNA]</scope>
    <source>
        <strain evidence="2 3">1D</strain>
    </source>
</reference>
<keyword evidence="1" id="KW-0812">Transmembrane</keyword>
<dbReference type="Gene3D" id="1.20.1740.10">
    <property type="entry name" value="Amino acid/polyamine transporter I"/>
    <property type="match status" value="1"/>
</dbReference>
<keyword evidence="1" id="KW-0472">Membrane</keyword>
<evidence type="ECO:0000313" key="3">
    <source>
        <dbReference type="Proteomes" id="UP000510660"/>
    </source>
</evidence>
<feature type="transmembrane region" description="Helical" evidence="1">
    <location>
        <begin position="51"/>
        <end position="67"/>
    </location>
</feature>
<name>A0A7H9EAD1_9LACO</name>
<feature type="transmembrane region" description="Helical" evidence="1">
    <location>
        <begin position="73"/>
        <end position="94"/>
    </location>
</feature>
<protein>
    <submittedName>
        <fullName evidence="2">Amino acid permease</fullName>
    </submittedName>
</protein>
<gene>
    <name evidence="2" type="ORF">GTO85_09990</name>
</gene>
<feature type="transmembrane region" description="Helical" evidence="1">
    <location>
        <begin position="106"/>
        <end position="128"/>
    </location>
</feature>
<evidence type="ECO:0000256" key="1">
    <source>
        <dbReference type="SAM" id="Phobius"/>
    </source>
</evidence>
<proteinExistence type="predicted"/>
<evidence type="ECO:0000313" key="2">
    <source>
        <dbReference type="EMBL" id="QLL74641.1"/>
    </source>
</evidence>
<dbReference type="Pfam" id="PF16935">
    <property type="entry name" value="Hol_Tox"/>
    <property type="match status" value="1"/>
</dbReference>
<dbReference type="InterPro" id="IPR031616">
    <property type="entry name" value="BsrE-like"/>
</dbReference>
<feature type="transmembrane region" description="Helical" evidence="1">
    <location>
        <begin position="189"/>
        <end position="211"/>
    </location>
</feature>
<dbReference type="EMBL" id="CP047415">
    <property type="protein sequence ID" value="QLL74641.1"/>
    <property type="molecule type" value="Genomic_DNA"/>
</dbReference>
<organism evidence="2 3">
    <name type="scientific">Lactobacillus crispatus</name>
    <dbReference type="NCBI Taxonomy" id="47770"/>
    <lineage>
        <taxon>Bacteria</taxon>
        <taxon>Bacillati</taxon>
        <taxon>Bacillota</taxon>
        <taxon>Bacilli</taxon>
        <taxon>Lactobacillales</taxon>
        <taxon>Lactobacillaceae</taxon>
        <taxon>Lactobacillus</taxon>
    </lineage>
</organism>